<feature type="region of interest" description="Disordered" evidence="1">
    <location>
        <begin position="43"/>
        <end position="72"/>
    </location>
</feature>
<name>A0ABN8XR47_RANTA</name>
<sequence>MATCSLHQGYPLFRASVCCGYFHGLITQHPLCLLPQRQEKAVESEVRGGDRERQAVMVQEPRRGATQPPRSGCCAGTGGAAVRRYPLSKVRSNGCALLEQL</sequence>
<reference evidence="2" key="1">
    <citation type="submission" date="2023-04" db="EMBL/GenBank/DDBJ databases">
        <authorList>
            <consortium name="ELIXIR-Norway"/>
        </authorList>
    </citation>
    <scope>NUCLEOTIDE SEQUENCE [LARGE SCALE GENOMIC DNA]</scope>
</reference>
<accession>A0ABN8XR47</accession>
<keyword evidence="3" id="KW-1185">Reference proteome</keyword>
<organism evidence="2 3">
    <name type="scientific">Rangifer tarandus platyrhynchus</name>
    <name type="common">Svalbard reindeer</name>
    <dbReference type="NCBI Taxonomy" id="3082113"/>
    <lineage>
        <taxon>Eukaryota</taxon>
        <taxon>Metazoa</taxon>
        <taxon>Chordata</taxon>
        <taxon>Craniata</taxon>
        <taxon>Vertebrata</taxon>
        <taxon>Euteleostomi</taxon>
        <taxon>Mammalia</taxon>
        <taxon>Eutheria</taxon>
        <taxon>Laurasiatheria</taxon>
        <taxon>Artiodactyla</taxon>
        <taxon>Ruminantia</taxon>
        <taxon>Pecora</taxon>
        <taxon>Cervidae</taxon>
        <taxon>Odocoileinae</taxon>
        <taxon>Rangifer</taxon>
    </lineage>
</organism>
<evidence type="ECO:0000313" key="2">
    <source>
        <dbReference type="EMBL" id="CAI9151830.1"/>
    </source>
</evidence>
<evidence type="ECO:0000256" key="1">
    <source>
        <dbReference type="SAM" id="MobiDB-lite"/>
    </source>
</evidence>
<protein>
    <submittedName>
        <fullName evidence="2">Uncharacterized protein</fullName>
    </submittedName>
</protein>
<evidence type="ECO:0000313" key="3">
    <source>
        <dbReference type="Proteomes" id="UP001176941"/>
    </source>
</evidence>
<proteinExistence type="predicted"/>
<dbReference type="Proteomes" id="UP001176941">
    <property type="component" value="Chromosome 1"/>
</dbReference>
<feature type="compositionally biased region" description="Basic and acidic residues" evidence="1">
    <location>
        <begin position="43"/>
        <end position="54"/>
    </location>
</feature>
<gene>
    <name evidence="2" type="ORF">MRATA1EN1_LOCUS792</name>
</gene>
<dbReference type="EMBL" id="OX459937">
    <property type="protein sequence ID" value="CAI9151830.1"/>
    <property type="molecule type" value="Genomic_DNA"/>
</dbReference>